<feature type="compositionally biased region" description="Low complexity" evidence="4">
    <location>
        <begin position="397"/>
        <end position="412"/>
    </location>
</feature>
<dbReference type="Proteomes" id="UP000050741">
    <property type="component" value="Unassembled WGS sequence"/>
</dbReference>
<accession>A0A183CL21</accession>
<evidence type="ECO:0000313" key="7">
    <source>
        <dbReference type="WBParaSite" id="GPLIN_001357700"/>
    </source>
</evidence>
<evidence type="ECO:0000256" key="1">
    <source>
        <dbReference type="ARBA" id="ARBA00004536"/>
    </source>
</evidence>
<evidence type="ECO:0000256" key="4">
    <source>
        <dbReference type="SAM" id="MobiDB-lite"/>
    </source>
</evidence>
<proteinExistence type="predicted"/>
<dbReference type="Gene3D" id="3.10.20.90">
    <property type="entry name" value="Phosphatidylinositol 3-kinase Catalytic Subunit, Chain A, domain 1"/>
    <property type="match status" value="1"/>
</dbReference>
<dbReference type="PROSITE" id="PS50057">
    <property type="entry name" value="FERM_3"/>
    <property type="match status" value="1"/>
</dbReference>
<feature type="region of interest" description="Disordered" evidence="4">
    <location>
        <begin position="379"/>
        <end position="426"/>
    </location>
</feature>
<dbReference type="SMART" id="SM00295">
    <property type="entry name" value="B41"/>
    <property type="match status" value="1"/>
</dbReference>
<dbReference type="PANTHER" id="PTHR23280:SF21">
    <property type="entry name" value="PROTEIN 4.1 HOMOLOG"/>
    <property type="match status" value="1"/>
</dbReference>
<dbReference type="SUPFAM" id="SSF47031">
    <property type="entry name" value="Second domain of FERM"/>
    <property type="match status" value="1"/>
</dbReference>
<dbReference type="SMART" id="SM01196">
    <property type="entry name" value="FERM_C"/>
    <property type="match status" value="1"/>
</dbReference>
<sequence>MSNTNVAHINNNGGGMTTAAAPVVDEGPSPFVQPGVDIKKLMPTRIHFLDNTEHTFHVHQKAKGSILIDLVAAQLELREKDYFGLAYYDDQKLQHWLYPEKRIKKQLKGLPLEFWFQVKFYPPQPAQLTEDLTRYLLYLQLRRDVHTERLPVSFAAQANLGAFVAQAMLGDYRRSEEYADHLNSARIAQPTTEQEQFIGHVREMHKQHRGLTPQEAELNYLNACKALAMYGVHLFPAKDSKGKAVQVGVSAHGISLYSEQMRIHRFAWPGIIKFSFRRYHFNVKLKAGEIDSKKEASLTYNLSSYEHAKLLWKCAVEHHGFFRLIQPDRKGKHHFLSFGSARFRYTGRTNIQSQMASQLFETPTVDDHLKSKSVDQIALKGPTEHPSPMNYADEATPQKSKQPQQQNEQQPSMVTSLHYQEVGDRF</sequence>
<dbReference type="PRINTS" id="PR00935">
    <property type="entry name" value="BAND41"/>
</dbReference>
<comment type="subcellular location">
    <subcellularLocation>
        <location evidence="1">Cell junction</location>
        <location evidence="1">Adherens junction</location>
    </subcellularLocation>
    <subcellularLocation>
        <location evidence="3">Cell projection</location>
        <location evidence="3">Rhabdomere</location>
    </subcellularLocation>
</comment>
<protein>
    <recommendedName>
        <fullName evidence="2">Moesin/ezrin/radixin homolog 1</fullName>
    </recommendedName>
</protein>
<dbReference type="GO" id="GO:0008092">
    <property type="term" value="F:cytoskeletal protein binding"/>
    <property type="evidence" value="ECO:0007669"/>
    <property type="project" value="InterPro"/>
</dbReference>
<dbReference type="InterPro" id="IPR014352">
    <property type="entry name" value="FERM/acyl-CoA-bd_prot_sf"/>
</dbReference>
<dbReference type="GO" id="GO:0005856">
    <property type="term" value="C:cytoskeleton"/>
    <property type="evidence" value="ECO:0007669"/>
    <property type="project" value="TreeGrafter"/>
</dbReference>
<dbReference type="InterPro" id="IPR019748">
    <property type="entry name" value="FERM_central"/>
</dbReference>
<dbReference type="InterPro" id="IPR000798">
    <property type="entry name" value="Ez/rad/moesin-like"/>
</dbReference>
<dbReference type="InterPro" id="IPR000299">
    <property type="entry name" value="FERM_domain"/>
</dbReference>
<reference evidence="6" key="1">
    <citation type="submission" date="2013-12" db="EMBL/GenBank/DDBJ databases">
        <authorList>
            <person name="Aslett M."/>
        </authorList>
    </citation>
    <scope>NUCLEOTIDE SEQUENCE [LARGE SCALE GENOMIC DNA]</scope>
    <source>
        <strain evidence="6">Lindley</strain>
    </source>
</reference>
<dbReference type="Gene3D" id="1.20.80.10">
    <property type="match status" value="1"/>
</dbReference>
<dbReference type="PANTHER" id="PTHR23280">
    <property type="entry name" value="4.1 G PROTEIN"/>
    <property type="match status" value="1"/>
</dbReference>
<dbReference type="WBParaSite" id="GPLIN_001357700">
    <property type="protein sequence ID" value="GPLIN_001357700"/>
    <property type="gene ID" value="GPLIN_001357700"/>
</dbReference>
<dbReference type="Pfam" id="PF00373">
    <property type="entry name" value="FERM_M"/>
    <property type="match status" value="1"/>
</dbReference>
<evidence type="ECO:0000313" key="6">
    <source>
        <dbReference type="Proteomes" id="UP000050741"/>
    </source>
</evidence>
<dbReference type="PRINTS" id="PR00661">
    <property type="entry name" value="ERMFAMILY"/>
</dbReference>
<dbReference type="Gene3D" id="2.30.29.30">
    <property type="entry name" value="Pleckstrin-homology domain (PH domain)/Phosphotyrosine-binding domain (PTB)"/>
    <property type="match status" value="1"/>
</dbReference>
<dbReference type="InterPro" id="IPR035963">
    <property type="entry name" value="FERM_2"/>
</dbReference>
<dbReference type="GO" id="GO:0031032">
    <property type="term" value="P:actomyosin structure organization"/>
    <property type="evidence" value="ECO:0007669"/>
    <property type="project" value="TreeGrafter"/>
</dbReference>
<dbReference type="InterPro" id="IPR018980">
    <property type="entry name" value="FERM_PH-like_C"/>
</dbReference>
<reference evidence="7" key="3">
    <citation type="submission" date="2016-06" db="UniProtKB">
        <authorList>
            <consortium name="WormBaseParasite"/>
        </authorList>
    </citation>
    <scope>IDENTIFICATION</scope>
</reference>
<keyword evidence="6" id="KW-1185">Reference proteome</keyword>
<dbReference type="FunFam" id="3.10.20.90:FF:000039">
    <property type="entry name" value="Tyrosine-protein phosphatase non-receptor type"/>
    <property type="match status" value="1"/>
</dbReference>
<dbReference type="InterPro" id="IPR029071">
    <property type="entry name" value="Ubiquitin-like_domsf"/>
</dbReference>
<evidence type="ECO:0000256" key="3">
    <source>
        <dbReference type="ARBA" id="ARBA00043944"/>
    </source>
</evidence>
<reference evidence="6" key="2">
    <citation type="submission" date="2014-05" db="EMBL/GenBank/DDBJ databases">
        <title>The genome and life-stage specific transcriptomes of Globodera pallida elucidate key aspects of plant parasitism by a cyst nematode.</title>
        <authorList>
            <person name="Cotton J.A."/>
            <person name="Lilley C.J."/>
            <person name="Jones L.M."/>
            <person name="Kikuchi T."/>
            <person name="Reid A.J."/>
            <person name="Thorpe P."/>
            <person name="Tsai I.J."/>
            <person name="Beasley H."/>
            <person name="Blok V."/>
            <person name="Cock P.J.A."/>
            <person name="Van den Akker S.E."/>
            <person name="Holroyd N."/>
            <person name="Hunt M."/>
            <person name="Mantelin S."/>
            <person name="Naghra H."/>
            <person name="Pain A."/>
            <person name="Palomares-Rius J.E."/>
            <person name="Zarowiecki M."/>
            <person name="Berriman M."/>
            <person name="Jones J.T."/>
            <person name="Urwin P.E."/>
        </authorList>
    </citation>
    <scope>NUCLEOTIDE SEQUENCE [LARGE SCALE GENOMIC DNA]</scope>
    <source>
        <strain evidence="6">Lindley</strain>
    </source>
</reference>
<evidence type="ECO:0000256" key="2">
    <source>
        <dbReference type="ARBA" id="ARBA00022025"/>
    </source>
</evidence>
<dbReference type="InterPro" id="IPR018979">
    <property type="entry name" value="FERM_N"/>
</dbReference>
<dbReference type="SUPFAM" id="SSF50729">
    <property type="entry name" value="PH domain-like"/>
    <property type="match status" value="1"/>
</dbReference>
<dbReference type="InterPro" id="IPR019747">
    <property type="entry name" value="FERM_CS"/>
</dbReference>
<evidence type="ECO:0000259" key="5">
    <source>
        <dbReference type="PROSITE" id="PS50057"/>
    </source>
</evidence>
<dbReference type="SUPFAM" id="SSF54236">
    <property type="entry name" value="Ubiquitin-like"/>
    <property type="match status" value="1"/>
</dbReference>
<organism evidence="6 7">
    <name type="scientific">Globodera pallida</name>
    <name type="common">Potato cyst nematode worm</name>
    <name type="synonym">Heterodera pallida</name>
    <dbReference type="NCBI Taxonomy" id="36090"/>
    <lineage>
        <taxon>Eukaryota</taxon>
        <taxon>Metazoa</taxon>
        <taxon>Ecdysozoa</taxon>
        <taxon>Nematoda</taxon>
        <taxon>Chromadorea</taxon>
        <taxon>Rhabditida</taxon>
        <taxon>Tylenchina</taxon>
        <taxon>Tylenchomorpha</taxon>
        <taxon>Tylenchoidea</taxon>
        <taxon>Heteroderidae</taxon>
        <taxon>Heteroderinae</taxon>
        <taxon>Globodera</taxon>
    </lineage>
</organism>
<feature type="domain" description="FERM" evidence="5">
    <location>
        <begin position="42"/>
        <end position="326"/>
    </location>
</feature>
<dbReference type="FunFam" id="2.30.29.30:FF:000002">
    <property type="entry name" value="Band 4.1-like protein 5 isoform 1"/>
    <property type="match status" value="1"/>
</dbReference>
<name>A0A183CL21_GLOPA</name>
<dbReference type="InterPro" id="IPR011993">
    <property type="entry name" value="PH-like_dom_sf"/>
</dbReference>
<dbReference type="InterPro" id="IPR019749">
    <property type="entry name" value="Band_41_domain"/>
</dbReference>
<dbReference type="Pfam" id="PF09380">
    <property type="entry name" value="FERM_C"/>
    <property type="match status" value="1"/>
</dbReference>
<dbReference type="CDD" id="cd14473">
    <property type="entry name" value="FERM_B-lobe"/>
    <property type="match status" value="1"/>
</dbReference>
<dbReference type="PROSITE" id="PS00661">
    <property type="entry name" value="FERM_2"/>
    <property type="match status" value="1"/>
</dbReference>
<dbReference type="GO" id="GO:0005912">
    <property type="term" value="C:adherens junction"/>
    <property type="evidence" value="ECO:0007669"/>
    <property type="project" value="UniProtKB-SubCell"/>
</dbReference>
<dbReference type="Pfam" id="PF09379">
    <property type="entry name" value="FERM_N"/>
    <property type="match status" value="1"/>
</dbReference>
<dbReference type="AlphaFoldDB" id="A0A183CL21"/>